<dbReference type="EMBL" id="JAAAHY010000636">
    <property type="protein sequence ID" value="KAF9960344.1"/>
    <property type="molecule type" value="Genomic_DNA"/>
</dbReference>
<comment type="caution">
    <text evidence="2">The sequence shown here is derived from an EMBL/GenBank/DDBJ whole genome shotgun (WGS) entry which is preliminary data.</text>
</comment>
<organism evidence="2 3">
    <name type="scientific">Mortierella alpina</name>
    <name type="common">Oleaginous fungus</name>
    <name type="synonym">Mortierella renispora</name>
    <dbReference type="NCBI Taxonomy" id="64518"/>
    <lineage>
        <taxon>Eukaryota</taxon>
        <taxon>Fungi</taxon>
        <taxon>Fungi incertae sedis</taxon>
        <taxon>Mucoromycota</taxon>
        <taxon>Mortierellomycotina</taxon>
        <taxon>Mortierellomycetes</taxon>
        <taxon>Mortierellales</taxon>
        <taxon>Mortierellaceae</taxon>
        <taxon>Mortierella</taxon>
    </lineage>
</organism>
<dbReference type="Proteomes" id="UP000738359">
    <property type="component" value="Unassembled WGS sequence"/>
</dbReference>
<feature type="signal peptide" evidence="1">
    <location>
        <begin position="1"/>
        <end position="20"/>
    </location>
</feature>
<reference evidence="2" key="1">
    <citation type="journal article" date="2020" name="Fungal Divers.">
        <title>Resolving the Mortierellaceae phylogeny through synthesis of multi-gene phylogenetics and phylogenomics.</title>
        <authorList>
            <person name="Vandepol N."/>
            <person name="Liber J."/>
            <person name="Desiro A."/>
            <person name="Na H."/>
            <person name="Kennedy M."/>
            <person name="Barry K."/>
            <person name="Grigoriev I.V."/>
            <person name="Miller A.N."/>
            <person name="O'Donnell K."/>
            <person name="Stajich J.E."/>
            <person name="Bonito G."/>
        </authorList>
    </citation>
    <scope>NUCLEOTIDE SEQUENCE</scope>
    <source>
        <strain evidence="2">CK1249</strain>
    </source>
</reference>
<protein>
    <submittedName>
        <fullName evidence="2">Uncharacterized protein</fullName>
    </submittedName>
</protein>
<evidence type="ECO:0000256" key="1">
    <source>
        <dbReference type="SAM" id="SignalP"/>
    </source>
</evidence>
<accession>A0A9P6J3P7</accession>
<dbReference type="OrthoDB" id="2436447at2759"/>
<dbReference type="AlphaFoldDB" id="A0A9P6J3P7"/>
<evidence type="ECO:0000313" key="3">
    <source>
        <dbReference type="Proteomes" id="UP000738359"/>
    </source>
</evidence>
<proteinExistence type="predicted"/>
<evidence type="ECO:0000313" key="2">
    <source>
        <dbReference type="EMBL" id="KAF9960344.1"/>
    </source>
</evidence>
<name>A0A9P6J3P7_MORAP</name>
<keyword evidence="1" id="KW-0732">Signal</keyword>
<gene>
    <name evidence="2" type="ORF">BGZ70_008628</name>
</gene>
<sequence length="136" mass="14845">MHHFSCILSIVFAAILCAGGRSSTAATGKPVVSSRSDKTSSIYAWPISLDIEIDTLEIGGVSLPWTESRFQNLDVGARNFGNINSFGTQKAISSDQYFGLNQYDSDAQAEAFSRLQTFSDATCTKQQPVLWARPEE</sequence>
<feature type="chain" id="PRO_5040313044" evidence="1">
    <location>
        <begin position="21"/>
        <end position="136"/>
    </location>
</feature>
<keyword evidence="3" id="KW-1185">Reference proteome</keyword>